<dbReference type="Gene3D" id="1.20.1250.20">
    <property type="entry name" value="MFS general substrate transporter like domains"/>
    <property type="match status" value="1"/>
</dbReference>
<evidence type="ECO:0008006" key="4">
    <source>
        <dbReference type="Google" id="ProtNLM"/>
    </source>
</evidence>
<feature type="transmembrane region" description="Helical" evidence="1">
    <location>
        <begin position="64"/>
        <end position="84"/>
    </location>
</feature>
<keyword evidence="1" id="KW-0812">Transmembrane</keyword>
<feature type="non-terminal residue" evidence="2">
    <location>
        <position position="1"/>
    </location>
</feature>
<dbReference type="AlphaFoldDB" id="A0AAN5IFX9"/>
<keyword evidence="3" id="KW-1185">Reference proteome</keyword>
<comment type="caution">
    <text evidence="2">The sequence shown here is derived from an EMBL/GenBank/DDBJ whole genome shotgun (WGS) entry which is preliminary data.</text>
</comment>
<evidence type="ECO:0000256" key="1">
    <source>
        <dbReference type="SAM" id="Phobius"/>
    </source>
</evidence>
<proteinExistence type="predicted"/>
<dbReference type="InterPro" id="IPR036259">
    <property type="entry name" value="MFS_trans_sf"/>
</dbReference>
<evidence type="ECO:0000313" key="2">
    <source>
        <dbReference type="EMBL" id="GMR61906.1"/>
    </source>
</evidence>
<gene>
    <name evidence="2" type="ORF">PMAYCL1PPCAC_32101</name>
</gene>
<protein>
    <recommendedName>
        <fullName evidence="4">Membrane transporter</fullName>
    </recommendedName>
</protein>
<keyword evidence="1" id="KW-1133">Transmembrane helix</keyword>
<keyword evidence="1" id="KW-0472">Membrane</keyword>
<dbReference type="SUPFAM" id="SSF103473">
    <property type="entry name" value="MFS general substrate transporter"/>
    <property type="match status" value="1"/>
</dbReference>
<feature type="transmembrane region" description="Helical" evidence="1">
    <location>
        <begin position="91"/>
        <end position="108"/>
    </location>
</feature>
<dbReference type="GO" id="GO:0016020">
    <property type="term" value="C:membrane"/>
    <property type="evidence" value="ECO:0007669"/>
    <property type="project" value="TreeGrafter"/>
</dbReference>
<organism evidence="2 3">
    <name type="scientific">Pristionchus mayeri</name>
    <dbReference type="NCBI Taxonomy" id="1317129"/>
    <lineage>
        <taxon>Eukaryota</taxon>
        <taxon>Metazoa</taxon>
        <taxon>Ecdysozoa</taxon>
        <taxon>Nematoda</taxon>
        <taxon>Chromadorea</taxon>
        <taxon>Rhabditida</taxon>
        <taxon>Rhabditina</taxon>
        <taxon>Diplogasteromorpha</taxon>
        <taxon>Diplogasteroidea</taxon>
        <taxon>Neodiplogasteridae</taxon>
        <taxon>Pristionchus</taxon>
    </lineage>
</organism>
<dbReference type="EMBL" id="BTRK01000006">
    <property type="protein sequence ID" value="GMR61906.1"/>
    <property type="molecule type" value="Genomic_DNA"/>
</dbReference>
<accession>A0AAN5IFX9</accession>
<feature type="transmembrane region" description="Helical" evidence="1">
    <location>
        <begin position="21"/>
        <end position="44"/>
    </location>
</feature>
<feature type="non-terminal residue" evidence="2">
    <location>
        <position position="131"/>
    </location>
</feature>
<dbReference type="PANTHER" id="PTHR45757">
    <property type="entry name" value="PROTEIN CBG23364-RELATED"/>
    <property type="match status" value="1"/>
</dbReference>
<reference evidence="3" key="1">
    <citation type="submission" date="2022-10" db="EMBL/GenBank/DDBJ databases">
        <title>Genome assembly of Pristionchus species.</title>
        <authorList>
            <person name="Yoshida K."/>
            <person name="Sommer R.J."/>
        </authorList>
    </citation>
    <scope>NUCLEOTIDE SEQUENCE [LARGE SCALE GENOMIC DNA]</scope>
    <source>
        <strain evidence="3">RS5460</strain>
    </source>
</reference>
<sequence length="131" mass="14282">LTRFSHSPVSCTFSHTSMLRFIILLVTTACLTQLHTNLSIHKYVSTCEDKDARANYTNTRSTMLQLAPAFGTLAGLMPISVSLLKHSKKRLFLVAGAISTVATAMVPLCERLGFSFHLIARLTQGVGLGMI</sequence>
<name>A0AAN5IFX9_9BILA</name>
<dbReference type="PANTHER" id="PTHR45757:SF3">
    <property type="entry name" value="MFS DOMAIN-CONTAINING PROTEIN"/>
    <property type="match status" value="1"/>
</dbReference>
<evidence type="ECO:0000313" key="3">
    <source>
        <dbReference type="Proteomes" id="UP001328107"/>
    </source>
</evidence>
<dbReference type="Proteomes" id="UP001328107">
    <property type="component" value="Unassembled WGS sequence"/>
</dbReference>